<sequence length="207" mass="22310">MPVSRRPWSVLTTSLAVTAVCCVVKADVDPKVQDIQDKITEVLTKLDSPGGISGQGLTTAARYVEDKAKSFIAASAVVIEKEGTGKLLVALAENYIHNTIALADLFGDWLTLDATKLDSAFILWNELSKLLPVAPDMKATVTVLTAIKQTAEAIEAVVADATQQFHLEGLPPPTRRDTTVSGHVEHGSGGTSVGVRVSHSWRRRRRR</sequence>
<comment type="caution">
    <text evidence="3">The sequence shown here is derived from an EMBL/GenBank/DDBJ whole genome shotgun (WGS) entry which is preliminary data.</text>
</comment>
<accession>A0AAV4IFD8</accession>
<gene>
    <name evidence="3" type="ORF">ElyMa_003020700</name>
</gene>
<feature type="signal peptide" evidence="2">
    <location>
        <begin position="1"/>
        <end position="26"/>
    </location>
</feature>
<dbReference type="Proteomes" id="UP000762676">
    <property type="component" value="Unassembled WGS sequence"/>
</dbReference>
<feature type="region of interest" description="Disordered" evidence="1">
    <location>
        <begin position="168"/>
        <end position="207"/>
    </location>
</feature>
<dbReference type="EMBL" id="BMAT01006237">
    <property type="protein sequence ID" value="GFS08734.1"/>
    <property type="molecule type" value="Genomic_DNA"/>
</dbReference>
<feature type="compositionally biased region" description="Basic and acidic residues" evidence="1">
    <location>
        <begin position="174"/>
        <end position="186"/>
    </location>
</feature>
<feature type="chain" id="PRO_5043763950" evidence="2">
    <location>
        <begin position="27"/>
        <end position="207"/>
    </location>
</feature>
<evidence type="ECO:0000313" key="4">
    <source>
        <dbReference type="Proteomes" id="UP000762676"/>
    </source>
</evidence>
<protein>
    <submittedName>
        <fullName evidence="3">Uncharacterized protein</fullName>
    </submittedName>
</protein>
<name>A0AAV4IFD8_9GAST</name>
<evidence type="ECO:0000313" key="3">
    <source>
        <dbReference type="EMBL" id="GFS08734.1"/>
    </source>
</evidence>
<dbReference type="AlphaFoldDB" id="A0AAV4IFD8"/>
<reference evidence="3 4" key="1">
    <citation type="journal article" date="2021" name="Elife">
        <title>Chloroplast acquisition without the gene transfer in kleptoplastic sea slugs, Plakobranchus ocellatus.</title>
        <authorList>
            <person name="Maeda T."/>
            <person name="Takahashi S."/>
            <person name="Yoshida T."/>
            <person name="Shimamura S."/>
            <person name="Takaki Y."/>
            <person name="Nagai Y."/>
            <person name="Toyoda A."/>
            <person name="Suzuki Y."/>
            <person name="Arimoto A."/>
            <person name="Ishii H."/>
            <person name="Satoh N."/>
            <person name="Nishiyama T."/>
            <person name="Hasebe M."/>
            <person name="Maruyama T."/>
            <person name="Minagawa J."/>
            <person name="Obokata J."/>
            <person name="Shigenobu S."/>
        </authorList>
    </citation>
    <scope>NUCLEOTIDE SEQUENCE [LARGE SCALE GENOMIC DNA]</scope>
</reference>
<proteinExistence type="predicted"/>
<evidence type="ECO:0000256" key="2">
    <source>
        <dbReference type="SAM" id="SignalP"/>
    </source>
</evidence>
<keyword evidence="4" id="KW-1185">Reference proteome</keyword>
<organism evidence="3 4">
    <name type="scientific">Elysia marginata</name>
    <dbReference type="NCBI Taxonomy" id="1093978"/>
    <lineage>
        <taxon>Eukaryota</taxon>
        <taxon>Metazoa</taxon>
        <taxon>Spiralia</taxon>
        <taxon>Lophotrochozoa</taxon>
        <taxon>Mollusca</taxon>
        <taxon>Gastropoda</taxon>
        <taxon>Heterobranchia</taxon>
        <taxon>Euthyneura</taxon>
        <taxon>Panpulmonata</taxon>
        <taxon>Sacoglossa</taxon>
        <taxon>Placobranchoidea</taxon>
        <taxon>Plakobranchidae</taxon>
        <taxon>Elysia</taxon>
    </lineage>
</organism>
<keyword evidence="2" id="KW-0732">Signal</keyword>
<evidence type="ECO:0000256" key="1">
    <source>
        <dbReference type="SAM" id="MobiDB-lite"/>
    </source>
</evidence>